<name>A0A0B7FFD1_THACB</name>
<keyword evidence="2" id="KW-1185">Reference proteome</keyword>
<dbReference type="Proteomes" id="UP000059188">
    <property type="component" value="Unassembled WGS sequence"/>
</dbReference>
<dbReference type="EMBL" id="LN679314">
    <property type="protein sequence ID" value="CEL56335.1"/>
    <property type="molecule type" value="Genomic_DNA"/>
</dbReference>
<sequence length="98" mass="11298">MYPGIHRVLSLSILFVYEWSHHPEMQVLLNLDPATAFLWGRSSRRSISSPNFLLLDGMPIDLSVSAGTSCFHTVHFWLLSDMPLLYFSPLTQYRLDSR</sequence>
<proteinExistence type="predicted"/>
<gene>
    <name evidence="1" type="ORF">RSOLAG1IB_11906</name>
</gene>
<organism evidence="1 2">
    <name type="scientific">Thanatephorus cucumeris (strain AG1-IB / isolate 7/3/14)</name>
    <name type="common">Lettuce bottom rot fungus</name>
    <name type="synonym">Rhizoctonia solani</name>
    <dbReference type="NCBI Taxonomy" id="1108050"/>
    <lineage>
        <taxon>Eukaryota</taxon>
        <taxon>Fungi</taxon>
        <taxon>Dikarya</taxon>
        <taxon>Basidiomycota</taxon>
        <taxon>Agaricomycotina</taxon>
        <taxon>Agaricomycetes</taxon>
        <taxon>Cantharellales</taxon>
        <taxon>Ceratobasidiaceae</taxon>
        <taxon>Rhizoctonia</taxon>
        <taxon>Rhizoctonia solani AG-1</taxon>
    </lineage>
</organism>
<protein>
    <submittedName>
        <fullName evidence="1">Uncharacterized protein</fullName>
    </submittedName>
</protein>
<reference evidence="1 2" key="1">
    <citation type="submission" date="2014-11" db="EMBL/GenBank/DDBJ databases">
        <authorList>
            <person name="Wibberg Daniel"/>
        </authorList>
    </citation>
    <scope>NUCLEOTIDE SEQUENCE [LARGE SCALE GENOMIC DNA]</scope>
    <source>
        <strain evidence="1">Rhizoctonia solani AG1-IB 7/3/14</strain>
    </source>
</reference>
<accession>A0A0B7FFD1</accession>
<evidence type="ECO:0000313" key="1">
    <source>
        <dbReference type="EMBL" id="CEL56335.1"/>
    </source>
</evidence>
<dbReference type="AlphaFoldDB" id="A0A0B7FFD1"/>
<evidence type="ECO:0000313" key="2">
    <source>
        <dbReference type="Proteomes" id="UP000059188"/>
    </source>
</evidence>